<dbReference type="PANTHER" id="PTHR48090:SF3">
    <property type="entry name" value="UNDECAPRENYL-PHOSPHATE 4-DEOXY-4-FORMAMIDO-L-ARABINOSE TRANSFERASE"/>
    <property type="match status" value="1"/>
</dbReference>
<dbReference type="Gene3D" id="3.90.550.10">
    <property type="entry name" value="Spore Coat Polysaccharide Biosynthesis Protein SpsA, Chain A"/>
    <property type="match status" value="1"/>
</dbReference>
<feature type="transmembrane region" description="Helical" evidence="8">
    <location>
        <begin position="287"/>
        <end position="312"/>
    </location>
</feature>
<dbReference type="Proteomes" id="UP001177769">
    <property type="component" value="Chromosome"/>
</dbReference>
<dbReference type="InterPro" id="IPR029044">
    <property type="entry name" value="Nucleotide-diphossugar_trans"/>
</dbReference>
<evidence type="ECO:0000256" key="8">
    <source>
        <dbReference type="SAM" id="Phobius"/>
    </source>
</evidence>
<dbReference type="GO" id="GO:0005886">
    <property type="term" value="C:plasma membrane"/>
    <property type="evidence" value="ECO:0007669"/>
    <property type="project" value="TreeGrafter"/>
</dbReference>
<dbReference type="RefSeq" id="WP_285232406.1">
    <property type="nucleotide sequence ID" value="NZ_CP116346.1"/>
</dbReference>
<dbReference type="EMBL" id="CP116346">
    <property type="protein sequence ID" value="WIT11324.1"/>
    <property type="molecule type" value="Genomic_DNA"/>
</dbReference>
<keyword evidence="1" id="KW-1003">Cell membrane</keyword>
<protein>
    <submittedName>
        <fullName evidence="10">Glycosyltransferase family 2 protein</fullName>
    </submittedName>
</protein>
<accession>A0AA95NFF8</accession>
<evidence type="ECO:0000313" key="10">
    <source>
        <dbReference type="EMBL" id="WIT11324.1"/>
    </source>
</evidence>
<keyword evidence="6 8" id="KW-1133">Transmembrane helix</keyword>
<dbReference type="CDD" id="cd04187">
    <property type="entry name" value="DPM1_like_bac"/>
    <property type="match status" value="1"/>
</dbReference>
<evidence type="ECO:0000256" key="3">
    <source>
        <dbReference type="ARBA" id="ARBA00022679"/>
    </source>
</evidence>
<dbReference type="AlphaFoldDB" id="A0AA95NFF8"/>
<evidence type="ECO:0000259" key="9">
    <source>
        <dbReference type="Pfam" id="PF00535"/>
    </source>
</evidence>
<keyword evidence="11" id="KW-1185">Reference proteome</keyword>
<dbReference type="Pfam" id="PF00535">
    <property type="entry name" value="Glycos_transf_2"/>
    <property type="match status" value="1"/>
</dbReference>
<feature type="domain" description="Glycosyltransferase 2-like" evidence="9">
    <location>
        <begin position="31"/>
        <end position="180"/>
    </location>
</feature>
<sequence length="339" mass="37585">MQMTTPLRASAQQMPVAAMPADAQADMVEISVVVPVYNSAKTLRALLERLSKVLSGITERYELVLVEDGSPDDSWATLDALRAEFGQRLVAIQLMRNYGQHNALMCGLRHARGRFVVTMDDDLQNPPEEIPKLLTQIERSGADLVYGCPADRNHASWRNLGASVVWHFYRTVFKNPVTPTPFRIMRRELVQSVQFYDLNFTYLDGLLAWCTRRIEGVEVEHHARAEGRSGYSLSKLVALALNLYTNFSLLPLQLVSGLGLLASLSGFGVGAYYLIQSLTSSIAVPGYASTIVAILLLGGIQLLALGIIGEYLGRLHLNVNRKPQYLVRECLRPEEVGRG</sequence>
<evidence type="ECO:0000256" key="1">
    <source>
        <dbReference type="ARBA" id="ARBA00022475"/>
    </source>
</evidence>
<keyword evidence="5" id="KW-0448">Lipopolysaccharide biosynthesis</keyword>
<dbReference type="InterPro" id="IPR001173">
    <property type="entry name" value="Glyco_trans_2-like"/>
</dbReference>
<evidence type="ECO:0000256" key="4">
    <source>
        <dbReference type="ARBA" id="ARBA00022692"/>
    </source>
</evidence>
<evidence type="ECO:0000256" key="5">
    <source>
        <dbReference type="ARBA" id="ARBA00022985"/>
    </source>
</evidence>
<evidence type="ECO:0000256" key="6">
    <source>
        <dbReference type="ARBA" id="ARBA00022989"/>
    </source>
</evidence>
<organism evidence="10 11">
    <name type="scientific">Paucibacter sediminis</name>
    <dbReference type="NCBI Taxonomy" id="3019553"/>
    <lineage>
        <taxon>Bacteria</taxon>
        <taxon>Pseudomonadati</taxon>
        <taxon>Pseudomonadota</taxon>
        <taxon>Betaproteobacteria</taxon>
        <taxon>Burkholderiales</taxon>
        <taxon>Sphaerotilaceae</taxon>
        <taxon>Roseateles</taxon>
    </lineage>
</organism>
<dbReference type="KEGG" id="pais:PFX98_20875"/>
<gene>
    <name evidence="10" type="ORF">PFX98_20875</name>
</gene>
<evidence type="ECO:0000256" key="2">
    <source>
        <dbReference type="ARBA" id="ARBA00022676"/>
    </source>
</evidence>
<keyword evidence="7 8" id="KW-0472">Membrane</keyword>
<name>A0AA95NFF8_9BURK</name>
<dbReference type="GO" id="GO:0009103">
    <property type="term" value="P:lipopolysaccharide biosynthetic process"/>
    <property type="evidence" value="ECO:0007669"/>
    <property type="project" value="UniProtKB-KW"/>
</dbReference>
<keyword evidence="4 8" id="KW-0812">Transmembrane</keyword>
<evidence type="ECO:0000313" key="11">
    <source>
        <dbReference type="Proteomes" id="UP001177769"/>
    </source>
</evidence>
<keyword evidence="3" id="KW-0808">Transferase</keyword>
<evidence type="ECO:0000256" key="7">
    <source>
        <dbReference type="ARBA" id="ARBA00023136"/>
    </source>
</evidence>
<reference evidence="10" key="1">
    <citation type="submission" date="2023-01" db="EMBL/GenBank/DDBJ databases">
        <title>Whole genome sequence of Paucibacter sp. S2-9 isolated from pond sediment.</title>
        <authorList>
            <person name="Jung J.Y."/>
        </authorList>
    </citation>
    <scope>NUCLEOTIDE SEQUENCE</scope>
    <source>
        <strain evidence="10">S2-9</strain>
    </source>
</reference>
<dbReference type="GO" id="GO:0099621">
    <property type="term" value="F:undecaprenyl-phosphate 4-deoxy-4-formamido-L-arabinose transferase activity"/>
    <property type="evidence" value="ECO:0007669"/>
    <property type="project" value="TreeGrafter"/>
</dbReference>
<feature type="transmembrane region" description="Helical" evidence="8">
    <location>
        <begin position="254"/>
        <end position="275"/>
    </location>
</feature>
<dbReference type="InterPro" id="IPR050256">
    <property type="entry name" value="Glycosyltransferase_2"/>
</dbReference>
<proteinExistence type="predicted"/>
<keyword evidence="2" id="KW-0328">Glycosyltransferase</keyword>
<dbReference type="SUPFAM" id="SSF53448">
    <property type="entry name" value="Nucleotide-diphospho-sugar transferases"/>
    <property type="match status" value="1"/>
</dbReference>
<dbReference type="PANTHER" id="PTHR48090">
    <property type="entry name" value="UNDECAPRENYL-PHOSPHATE 4-DEOXY-4-FORMAMIDO-L-ARABINOSE TRANSFERASE-RELATED"/>
    <property type="match status" value="1"/>
</dbReference>